<evidence type="ECO:0000313" key="3">
    <source>
        <dbReference type="EMBL" id="MDF2259571.1"/>
    </source>
</evidence>
<dbReference type="SMART" id="SM00331">
    <property type="entry name" value="PP2C_SIG"/>
    <property type="match status" value="1"/>
</dbReference>
<dbReference type="Gene3D" id="3.60.40.10">
    <property type="entry name" value="PPM-type phosphatase domain"/>
    <property type="match status" value="1"/>
</dbReference>
<keyword evidence="1" id="KW-0378">Hydrolase</keyword>
<dbReference type="InterPro" id="IPR036457">
    <property type="entry name" value="PPM-type-like_dom_sf"/>
</dbReference>
<dbReference type="PANTHER" id="PTHR43156:SF2">
    <property type="entry name" value="STAGE II SPORULATION PROTEIN E"/>
    <property type="match status" value="1"/>
</dbReference>
<evidence type="ECO:0000256" key="1">
    <source>
        <dbReference type="ARBA" id="ARBA00022801"/>
    </source>
</evidence>
<accession>A0ABT5Z6V8</accession>
<reference evidence="3 4" key="1">
    <citation type="submission" date="2023-03" db="EMBL/GenBank/DDBJ databases">
        <title>Draft genome sequence of type strain Streptomyces ferralitis JCM 14344.</title>
        <authorList>
            <person name="Klaysubun C."/>
            <person name="Duangmal K."/>
        </authorList>
    </citation>
    <scope>NUCLEOTIDE SEQUENCE [LARGE SCALE GENOMIC DNA]</scope>
    <source>
        <strain evidence="3 4">JCM 14344</strain>
    </source>
</reference>
<name>A0ABT5Z6V8_9ACTN</name>
<organism evidence="3 4">
    <name type="scientific">Streptantibioticus ferralitis</name>
    <dbReference type="NCBI Taxonomy" id="236510"/>
    <lineage>
        <taxon>Bacteria</taxon>
        <taxon>Bacillati</taxon>
        <taxon>Actinomycetota</taxon>
        <taxon>Actinomycetes</taxon>
        <taxon>Kitasatosporales</taxon>
        <taxon>Streptomycetaceae</taxon>
        <taxon>Streptantibioticus</taxon>
    </lineage>
</organism>
<feature type="domain" description="PPM-type phosphatase" evidence="2">
    <location>
        <begin position="107"/>
        <end position="351"/>
    </location>
</feature>
<dbReference type="InterPro" id="IPR052016">
    <property type="entry name" value="Bact_Sigma-Reg"/>
</dbReference>
<sequence>MILTRRAAGTRSGAAPVAANCPFHRRALVVTLPGLWTAAVVTVEISVCGGVPAIQLLVVSSAVLAACLSTGRRLRLLRELERTRQIAAAAQRVLLRPLPRRVAGVAVAGDYISAYRGAEVGGDLYEVLATPYGVRVVLGDVRGHGLAAIGTVAALLGSFREAAHDEAELVGVLRRLDRTLRRHLGERARAERSAERSPAADQDAPVAEEFVTVLLLEVRCDGRLAVLNCGHPWPYRIDAARRPQPSAEPLCTAGPLPPLGVLDPGAEVLTVHRSHLLSGQALFLHTDGAQDARDASGAFFPLPEALRTAARAAIRCGAIIPDLLVDGMRAALTAHAHGRLPDDAAMLALSRDPRRVPVQCGRSAGREHRRVRARY</sequence>
<evidence type="ECO:0000313" key="4">
    <source>
        <dbReference type="Proteomes" id="UP001220022"/>
    </source>
</evidence>
<keyword evidence="4" id="KW-1185">Reference proteome</keyword>
<proteinExistence type="predicted"/>
<dbReference type="EMBL" id="JARHTQ010000024">
    <property type="protein sequence ID" value="MDF2259571.1"/>
    <property type="molecule type" value="Genomic_DNA"/>
</dbReference>
<gene>
    <name evidence="3" type="ORF">P2L57_28800</name>
</gene>
<dbReference type="Proteomes" id="UP001220022">
    <property type="component" value="Unassembled WGS sequence"/>
</dbReference>
<protein>
    <submittedName>
        <fullName evidence="3">PP2C family protein-serine/threonine phosphatase</fullName>
    </submittedName>
</protein>
<dbReference type="RefSeq" id="WP_275819304.1">
    <property type="nucleotide sequence ID" value="NZ_BAAANM010000013.1"/>
</dbReference>
<dbReference type="Pfam" id="PF07228">
    <property type="entry name" value="SpoIIE"/>
    <property type="match status" value="1"/>
</dbReference>
<dbReference type="PANTHER" id="PTHR43156">
    <property type="entry name" value="STAGE II SPORULATION PROTEIN E-RELATED"/>
    <property type="match status" value="1"/>
</dbReference>
<comment type="caution">
    <text evidence="3">The sequence shown here is derived from an EMBL/GenBank/DDBJ whole genome shotgun (WGS) entry which is preliminary data.</text>
</comment>
<dbReference type="InterPro" id="IPR001932">
    <property type="entry name" value="PPM-type_phosphatase-like_dom"/>
</dbReference>
<evidence type="ECO:0000259" key="2">
    <source>
        <dbReference type="SMART" id="SM00331"/>
    </source>
</evidence>